<sequence>MKGALSFLLDTNVWMDHYLARPQRANPATRLLRQAAQCEHVALFYAPTTAKDVFFLLERTLKTTARSEDAELPEGAAEAAREVAWACIDNMSELATTAPIDESELWIARKFRRDHGDFEDNLIIAAGERANVDYIVTSDRQLLAHLPAIAITPQRACELIGQR</sequence>
<dbReference type="InterPro" id="IPR002716">
    <property type="entry name" value="PIN_dom"/>
</dbReference>
<comment type="caution">
    <text evidence="6">The sequence shown here is derived from an EMBL/GenBank/DDBJ whole genome shotgun (WGS) entry which is preliminary data.</text>
</comment>
<evidence type="ECO:0000256" key="4">
    <source>
        <dbReference type="ARBA" id="ARBA00022842"/>
    </source>
</evidence>
<gene>
    <name evidence="6" type="ORF">DMP06_03755</name>
</gene>
<keyword evidence="7" id="KW-1185">Reference proteome</keyword>
<evidence type="ECO:0000256" key="1">
    <source>
        <dbReference type="ARBA" id="ARBA00022722"/>
    </source>
</evidence>
<evidence type="ECO:0000256" key="2">
    <source>
        <dbReference type="ARBA" id="ARBA00022723"/>
    </source>
</evidence>
<dbReference type="GO" id="GO:0004518">
    <property type="term" value="F:nuclease activity"/>
    <property type="evidence" value="ECO:0007669"/>
    <property type="project" value="UniProtKB-KW"/>
</dbReference>
<keyword evidence="2" id="KW-0479">Metal-binding</keyword>
<dbReference type="AlphaFoldDB" id="A0A3N0B223"/>
<evidence type="ECO:0000259" key="5">
    <source>
        <dbReference type="Pfam" id="PF13470"/>
    </source>
</evidence>
<name>A0A3N0B223_9ACTN</name>
<evidence type="ECO:0000256" key="3">
    <source>
        <dbReference type="ARBA" id="ARBA00022801"/>
    </source>
</evidence>
<keyword evidence="3" id="KW-0378">Hydrolase</keyword>
<dbReference type="Gene3D" id="3.40.50.1010">
    <property type="entry name" value="5'-nuclease"/>
    <property type="match status" value="1"/>
</dbReference>
<dbReference type="EMBL" id="QIBX01000004">
    <property type="protein sequence ID" value="RNL40799.1"/>
    <property type="molecule type" value="Genomic_DNA"/>
</dbReference>
<dbReference type="GO" id="GO:0046872">
    <property type="term" value="F:metal ion binding"/>
    <property type="evidence" value="ECO:0007669"/>
    <property type="project" value="UniProtKB-KW"/>
</dbReference>
<dbReference type="SUPFAM" id="SSF88723">
    <property type="entry name" value="PIN domain-like"/>
    <property type="match status" value="1"/>
</dbReference>
<proteinExistence type="predicted"/>
<feature type="domain" description="PIN" evidence="5">
    <location>
        <begin position="7"/>
        <end position="140"/>
    </location>
</feature>
<evidence type="ECO:0000313" key="7">
    <source>
        <dbReference type="Proteomes" id="UP000269591"/>
    </source>
</evidence>
<dbReference type="Proteomes" id="UP000269591">
    <property type="component" value="Unassembled WGS sequence"/>
</dbReference>
<dbReference type="RefSeq" id="WP_123208418.1">
    <property type="nucleotide sequence ID" value="NZ_JBHTHO010000002.1"/>
</dbReference>
<dbReference type="Pfam" id="PF13470">
    <property type="entry name" value="PIN_3"/>
    <property type="match status" value="1"/>
</dbReference>
<dbReference type="OrthoDB" id="3173659at2"/>
<keyword evidence="4" id="KW-0460">Magnesium</keyword>
<dbReference type="CDD" id="cd09854">
    <property type="entry name" value="PIN_VapC-like"/>
    <property type="match status" value="1"/>
</dbReference>
<dbReference type="InterPro" id="IPR029060">
    <property type="entry name" value="PIN-like_dom_sf"/>
</dbReference>
<protein>
    <submittedName>
        <fullName evidence="6">PIN family protein</fullName>
    </submittedName>
</protein>
<reference evidence="7" key="1">
    <citation type="submission" date="2018-05" db="EMBL/GenBank/DDBJ databases">
        <title>Genome Sequencing of selected type strains of the family Eggerthellaceae.</title>
        <authorList>
            <person name="Danylec N."/>
            <person name="Stoll D.A."/>
            <person name="Doetsch A."/>
            <person name="Huch M."/>
        </authorList>
    </citation>
    <scope>NUCLEOTIDE SEQUENCE [LARGE SCALE GENOMIC DNA]</scope>
    <source>
        <strain evidence="7">DSM 24851</strain>
    </source>
</reference>
<accession>A0A3N0B223</accession>
<evidence type="ECO:0000313" key="6">
    <source>
        <dbReference type="EMBL" id="RNL40799.1"/>
    </source>
</evidence>
<dbReference type="GO" id="GO:0016787">
    <property type="term" value="F:hydrolase activity"/>
    <property type="evidence" value="ECO:0007669"/>
    <property type="project" value="UniProtKB-KW"/>
</dbReference>
<keyword evidence="1" id="KW-0540">Nuclease</keyword>
<organism evidence="6 7">
    <name type="scientific">Slackia equolifaciens</name>
    <dbReference type="NCBI Taxonomy" id="498718"/>
    <lineage>
        <taxon>Bacteria</taxon>
        <taxon>Bacillati</taxon>
        <taxon>Actinomycetota</taxon>
        <taxon>Coriobacteriia</taxon>
        <taxon>Eggerthellales</taxon>
        <taxon>Eggerthellaceae</taxon>
        <taxon>Slackia</taxon>
    </lineage>
</organism>